<evidence type="ECO:0000313" key="7">
    <source>
        <dbReference type="Proteomes" id="UP000235093"/>
    </source>
</evidence>
<dbReference type="Proteomes" id="UP000284472">
    <property type="component" value="Unassembled WGS sequence"/>
</dbReference>
<name>A0A2N5P843_MEDGN</name>
<dbReference type="Proteomes" id="UP000235093">
    <property type="component" value="Unassembled WGS sequence"/>
</dbReference>
<accession>A0A2N5P843</accession>
<evidence type="ECO:0000313" key="6">
    <source>
        <dbReference type="Proteomes" id="UP000234891"/>
    </source>
</evidence>
<dbReference type="EMBL" id="JAJBOM010000025">
    <property type="protein sequence ID" value="MCB5620427.1"/>
    <property type="molecule type" value="Genomic_DNA"/>
</dbReference>
<evidence type="ECO:0000313" key="8">
    <source>
        <dbReference type="Proteomes" id="UP000283981"/>
    </source>
</evidence>
<reference evidence="8 9" key="2">
    <citation type="submission" date="2018-08" db="EMBL/GenBank/DDBJ databases">
        <title>A genome reference for cultivated species of the human gut microbiota.</title>
        <authorList>
            <person name="Zou Y."/>
            <person name="Xue W."/>
            <person name="Luo G."/>
        </authorList>
    </citation>
    <scope>NUCLEOTIDE SEQUENCE [LARGE SCALE GENOMIC DNA]</scope>
    <source>
        <strain evidence="5 8">AM21-18</strain>
        <strain evidence="4 9">AM32-6</strain>
    </source>
</reference>
<evidence type="ECO:0000313" key="1">
    <source>
        <dbReference type="EMBL" id="MCB5620427.1"/>
    </source>
</evidence>
<sequence length="60" mass="6116">MFIANEGKKNLEAKANFIDPRGGCGCATSSVRSMTRDSVCTCACGSSGVLNSAKTAGKNV</sequence>
<evidence type="ECO:0000313" key="9">
    <source>
        <dbReference type="Proteomes" id="UP000284472"/>
    </source>
</evidence>
<comment type="caution">
    <text evidence="2">The sequence shown here is derived from an EMBL/GenBank/DDBJ whole genome shotgun (WGS) entry which is preliminary data.</text>
</comment>
<dbReference type="Proteomes" id="UP000234891">
    <property type="component" value="Unassembled WGS sequence"/>
</dbReference>
<dbReference type="AlphaFoldDB" id="A0A2N5P843"/>
<dbReference type="Proteomes" id="UP000283981">
    <property type="component" value="Unassembled WGS sequence"/>
</dbReference>
<dbReference type="RefSeq" id="WP_101870836.1">
    <property type="nucleotide sequence ID" value="NZ_JAAIQY010000026.1"/>
</dbReference>
<reference evidence="1" key="3">
    <citation type="submission" date="2021-10" db="EMBL/GenBank/DDBJ databases">
        <title>Collection of gut derived symbiotic bacterial strains cultured from healthy donors.</title>
        <authorList>
            <person name="Lin H."/>
            <person name="Littmann E."/>
            <person name="Claire K."/>
            <person name="Pamer E."/>
        </authorList>
    </citation>
    <scope>NUCLEOTIDE SEQUENCE</scope>
    <source>
        <strain evidence="1">MSK.23.18</strain>
    </source>
</reference>
<proteinExistence type="predicted"/>
<protein>
    <recommendedName>
        <fullName evidence="10">Bacteriocin</fullName>
    </recommendedName>
</protein>
<evidence type="ECO:0000313" key="4">
    <source>
        <dbReference type="EMBL" id="RHD03640.1"/>
    </source>
</evidence>
<dbReference type="EMBL" id="NIHT01000037">
    <property type="protein sequence ID" value="PLT71301.1"/>
    <property type="molecule type" value="Genomic_DNA"/>
</dbReference>
<reference evidence="6 7" key="1">
    <citation type="journal article" date="2017" name="Genome Med.">
        <title>A novel Ruminococcus gnavus clade enriched in inflammatory bowel disease patients.</title>
        <authorList>
            <person name="Hall A.B."/>
            <person name="Yassour M."/>
            <person name="Sauk J."/>
            <person name="Garner A."/>
            <person name="Jiang X."/>
            <person name="Arthur T."/>
            <person name="Lagoudas G.K."/>
            <person name="Vatanen T."/>
            <person name="Fornelos N."/>
            <person name="Wilson R."/>
            <person name="Bertha M."/>
            <person name="Cohen M."/>
            <person name="Garber J."/>
            <person name="Khalili H."/>
            <person name="Gevers D."/>
            <person name="Ananthakrishnan A.N."/>
            <person name="Kugathasan S."/>
            <person name="Lander E.S."/>
            <person name="Blainey P."/>
            <person name="Vlamakis H."/>
            <person name="Xavier R.J."/>
            <person name="Huttenhower C."/>
        </authorList>
    </citation>
    <scope>NUCLEOTIDE SEQUENCE [LARGE SCALE GENOMIC DNA]</scope>
    <source>
        <strain evidence="3 6">RJX1124</strain>
        <strain evidence="2 7">RJX1125</strain>
    </source>
</reference>
<dbReference type="EMBL" id="NIHS01000016">
    <property type="protein sequence ID" value="PLT72008.1"/>
    <property type="molecule type" value="Genomic_DNA"/>
</dbReference>
<evidence type="ECO:0008006" key="10">
    <source>
        <dbReference type="Google" id="ProtNLM"/>
    </source>
</evidence>
<dbReference type="EMBL" id="QRIS01000026">
    <property type="protein sequence ID" value="RHG81325.1"/>
    <property type="molecule type" value="Genomic_DNA"/>
</dbReference>
<dbReference type="EMBL" id="QSIR01000023">
    <property type="protein sequence ID" value="RHD03640.1"/>
    <property type="molecule type" value="Genomic_DNA"/>
</dbReference>
<gene>
    <name evidence="2" type="ORF">CDL23_15185</name>
    <name evidence="3" type="ORF">CDL26_09975</name>
    <name evidence="5" type="ORF">DW243_13960</name>
    <name evidence="4" type="ORF">DW812_13605</name>
    <name evidence="1" type="ORF">LIQ08_14895</name>
</gene>
<organism evidence="2 7">
    <name type="scientific">Mediterraneibacter gnavus</name>
    <name type="common">Ruminococcus gnavus</name>
    <dbReference type="NCBI Taxonomy" id="33038"/>
    <lineage>
        <taxon>Bacteria</taxon>
        <taxon>Bacillati</taxon>
        <taxon>Bacillota</taxon>
        <taxon>Clostridia</taxon>
        <taxon>Lachnospirales</taxon>
        <taxon>Lachnospiraceae</taxon>
        <taxon>Mediterraneibacter</taxon>
    </lineage>
</organism>
<evidence type="ECO:0000313" key="2">
    <source>
        <dbReference type="EMBL" id="PLT71301.1"/>
    </source>
</evidence>
<evidence type="ECO:0000313" key="3">
    <source>
        <dbReference type="EMBL" id="PLT72008.1"/>
    </source>
</evidence>
<evidence type="ECO:0000313" key="5">
    <source>
        <dbReference type="EMBL" id="RHG81325.1"/>
    </source>
</evidence>
<dbReference type="Proteomes" id="UP001297370">
    <property type="component" value="Unassembled WGS sequence"/>
</dbReference>